<dbReference type="Pfam" id="PF00249">
    <property type="entry name" value="Myb_DNA-binding"/>
    <property type="match status" value="2"/>
</dbReference>
<evidence type="ECO:0000256" key="2">
    <source>
        <dbReference type="SAM" id="MobiDB-lite"/>
    </source>
</evidence>
<dbReference type="PANTHER" id="PTHR45614:SF73">
    <property type="entry name" value="OS06G0258200 PROTEIN"/>
    <property type="match status" value="1"/>
</dbReference>
<dbReference type="GO" id="GO:0005634">
    <property type="term" value="C:nucleus"/>
    <property type="evidence" value="ECO:0007669"/>
    <property type="project" value="TreeGrafter"/>
</dbReference>
<reference evidence="5" key="1">
    <citation type="submission" date="2018-04" db="EMBL/GenBank/DDBJ databases">
        <title>WGS assembly of Panicum hallii.</title>
        <authorList>
            <person name="Lovell J."/>
            <person name="Jenkins J."/>
            <person name="Lowry D."/>
            <person name="Mamidi S."/>
            <person name="Sreedasyam A."/>
            <person name="Weng X."/>
            <person name="Barry K."/>
            <person name="Bonette J."/>
            <person name="Campitelli B."/>
            <person name="Daum C."/>
            <person name="Gordon S."/>
            <person name="Gould B."/>
            <person name="Lipzen A."/>
            <person name="Macqueen A."/>
            <person name="Palacio-Mejia J."/>
            <person name="Plott C."/>
            <person name="Shakirov E."/>
            <person name="Shu S."/>
            <person name="Yoshinaga Y."/>
            <person name="Zane M."/>
            <person name="Rokhsar D."/>
            <person name="Grimwood J."/>
            <person name="Schmutz J."/>
            <person name="Juenger T."/>
        </authorList>
    </citation>
    <scope>NUCLEOTIDE SEQUENCE [LARGE SCALE GENOMIC DNA]</scope>
    <source>
        <strain evidence="5">FIL2</strain>
    </source>
</reference>
<accession>A0A2T8KWK0</accession>
<dbReference type="InterPro" id="IPR017930">
    <property type="entry name" value="Myb_dom"/>
</dbReference>
<feature type="compositionally biased region" description="Low complexity" evidence="2">
    <location>
        <begin position="1"/>
        <end position="15"/>
    </location>
</feature>
<dbReference type="AlphaFoldDB" id="A0A2T8KWK0"/>
<dbReference type="SUPFAM" id="SSF46689">
    <property type="entry name" value="Homeodomain-like"/>
    <property type="match status" value="1"/>
</dbReference>
<keyword evidence="1" id="KW-0238">DNA-binding</keyword>
<evidence type="ECO:0000259" key="4">
    <source>
        <dbReference type="PROSITE" id="PS51294"/>
    </source>
</evidence>
<feature type="domain" description="Myb-like" evidence="3">
    <location>
        <begin position="24"/>
        <end position="68"/>
    </location>
</feature>
<feature type="domain" description="HTH myb-type" evidence="4">
    <location>
        <begin position="23"/>
        <end position="72"/>
    </location>
</feature>
<dbReference type="InterPro" id="IPR050560">
    <property type="entry name" value="MYB_TF"/>
</dbReference>
<dbReference type="InterPro" id="IPR001005">
    <property type="entry name" value="SANT/Myb"/>
</dbReference>
<dbReference type="InterPro" id="IPR009057">
    <property type="entry name" value="Homeodomain-like_sf"/>
</dbReference>
<dbReference type="Proteomes" id="UP000243499">
    <property type="component" value="Chromosome 1"/>
</dbReference>
<dbReference type="GO" id="GO:0000981">
    <property type="term" value="F:DNA-binding transcription factor activity, RNA polymerase II-specific"/>
    <property type="evidence" value="ECO:0007669"/>
    <property type="project" value="TreeGrafter"/>
</dbReference>
<dbReference type="PROSITE" id="PS51294">
    <property type="entry name" value="HTH_MYB"/>
    <property type="match status" value="1"/>
</dbReference>
<proteinExistence type="predicted"/>
<evidence type="ECO:0000259" key="3">
    <source>
        <dbReference type="PROSITE" id="PS50090"/>
    </source>
</evidence>
<dbReference type="SMART" id="SM00717">
    <property type="entry name" value="SANT"/>
    <property type="match status" value="2"/>
</dbReference>
<dbReference type="PROSITE" id="PS50090">
    <property type="entry name" value="MYB_LIKE"/>
    <property type="match status" value="2"/>
</dbReference>
<gene>
    <name evidence="5" type="ORF">PAHAL_1G276600</name>
</gene>
<protein>
    <recommendedName>
        <fullName evidence="6">Myb-like domain-containing protein</fullName>
    </recommendedName>
</protein>
<dbReference type="EMBL" id="CM008046">
    <property type="protein sequence ID" value="PVH66544.1"/>
    <property type="molecule type" value="Genomic_DNA"/>
</dbReference>
<evidence type="ECO:0000313" key="5">
    <source>
        <dbReference type="EMBL" id="PVH66544.1"/>
    </source>
</evidence>
<dbReference type="GO" id="GO:0000978">
    <property type="term" value="F:RNA polymerase II cis-regulatory region sequence-specific DNA binding"/>
    <property type="evidence" value="ECO:0007669"/>
    <property type="project" value="TreeGrafter"/>
</dbReference>
<sequence length="179" mass="20732">MGSATAVSAPSAAPVLRIRPPPAWTPEEDARLERLAREHGFRHWRRVAARMVPGRSSRECRGRWRNHLARDVYHRPFTARDDDDLARLYVRHGGRWREMSRAVHGRTSRVMRRRWREVRDSDAFLSRLWRPRAPVSAPAHQDAAVMEPSLQQQPVFTCVGQCLLLTEPLLASFRNLLSQ</sequence>
<name>A0A2T8KWK0_9POAL</name>
<evidence type="ECO:0000256" key="1">
    <source>
        <dbReference type="ARBA" id="ARBA00023125"/>
    </source>
</evidence>
<feature type="region of interest" description="Disordered" evidence="2">
    <location>
        <begin position="1"/>
        <end position="20"/>
    </location>
</feature>
<dbReference type="Gene3D" id="1.10.10.60">
    <property type="entry name" value="Homeodomain-like"/>
    <property type="match status" value="2"/>
</dbReference>
<dbReference type="Gramene" id="PVH66544">
    <property type="protein sequence ID" value="PVH66544"/>
    <property type="gene ID" value="PAHAL_1G276600"/>
</dbReference>
<dbReference type="CDD" id="cd00167">
    <property type="entry name" value="SANT"/>
    <property type="match status" value="2"/>
</dbReference>
<dbReference type="PANTHER" id="PTHR45614">
    <property type="entry name" value="MYB PROTEIN-RELATED"/>
    <property type="match status" value="1"/>
</dbReference>
<organism evidence="5">
    <name type="scientific">Panicum hallii</name>
    <dbReference type="NCBI Taxonomy" id="206008"/>
    <lineage>
        <taxon>Eukaryota</taxon>
        <taxon>Viridiplantae</taxon>
        <taxon>Streptophyta</taxon>
        <taxon>Embryophyta</taxon>
        <taxon>Tracheophyta</taxon>
        <taxon>Spermatophyta</taxon>
        <taxon>Magnoliopsida</taxon>
        <taxon>Liliopsida</taxon>
        <taxon>Poales</taxon>
        <taxon>Poaceae</taxon>
        <taxon>PACMAD clade</taxon>
        <taxon>Panicoideae</taxon>
        <taxon>Panicodae</taxon>
        <taxon>Paniceae</taxon>
        <taxon>Panicinae</taxon>
        <taxon>Panicum</taxon>
        <taxon>Panicum sect. Panicum</taxon>
    </lineage>
</organism>
<evidence type="ECO:0008006" key="6">
    <source>
        <dbReference type="Google" id="ProtNLM"/>
    </source>
</evidence>
<feature type="domain" description="Myb-like" evidence="3">
    <location>
        <begin position="69"/>
        <end position="119"/>
    </location>
</feature>